<accession>A0A931CBC2</accession>
<dbReference type="EMBL" id="JADQTO010000004">
    <property type="protein sequence ID" value="MBG0561760.1"/>
    <property type="molecule type" value="Genomic_DNA"/>
</dbReference>
<keyword evidence="2" id="KW-1185">Reference proteome</keyword>
<evidence type="ECO:0000313" key="1">
    <source>
        <dbReference type="EMBL" id="MBG0561760.1"/>
    </source>
</evidence>
<evidence type="ECO:0000313" key="2">
    <source>
        <dbReference type="Proteomes" id="UP000598146"/>
    </source>
</evidence>
<comment type="caution">
    <text evidence="1">The sequence shown here is derived from an EMBL/GenBank/DDBJ whole genome shotgun (WGS) entry which is preliminary data.</text>
</comment>
<organism evidence="1 2">
    <name type="scientific">Actinoplanes aureus</name>
    <dbReference type="NCBI Taxonomy" id="2792083"/>
    <lineage>
        <taxon>Bacteria</taxon>
        <taxon>Bacillati</taxon>
        <taxon>Actinomycetota</taxon>
        <taxon>Actinomycetes</taxon>
        <taxon>Micromonosporales</taxon>
        <taxon>Micromonosporaceae</taxon>
        <taxon>Actinoplanes</taxon>
    </lineage>
</organism>
<name>A0A931CBC2_9ACTN</name>
<proteinExistence type="predicted"/>
<protein>
    <submittedName>
        <fullName evidence="1">Uncharacterized protein</fullName>
    </submittedName>
</protein>
<sequence>MHCGGRNCSADRATRGAWQFLADTAVEMLRETAENLAATGDVLVMASEEYQDAEQINTDAIANAKDNVILAQDRVPGEPPRSSGETR</sequence>
<gene>
    <name evidence="1" type="ORF">I4J89_09820</name>
</gene>
<dbReference type="RefSeq" id="WP_196413562.1">
    <property type="nucleotide sequence ID" value="NZ_JADQTO010000004.1"/>
</dbReference>
<dbReference type="AlphaFoldDB" id="A0A931CBC2"/>
<dbReference type="Proteomes" id="UP000598146">
    <property type="component" value="Unassembled WGS sequence"/>
</dbReference>
<reference evidence="1" key="1">
    <citation type="submission" date="2020-11" db="EMBL/GenBank/DDBJ databases">
        <title>Isolation and identification of active actinomycetes.</title>
        <authorList>
            <person name="Sun X."/>
        </authorList>
    </citation>
    <scope>NUCLEOTIDE SEQUENCE</scope>
    <source>
        <strain evidence="1">NEAU-A11</strain>
    </source>
</reference>